<organism evidence="1">
    <name type="scientific">marine sediment metagenome</name>
    <dbReference type="NCBI Taxonomy" id="412755"/>
    <lineage>
        <taxon>unclassified sequences</taxon>
        <taxon>metagenomes</taxon>
        <taxon>ecological metagenomes</taxon>
    </lineage>
</organism>
<comment type="caution">
    <text evidence="1">The sequence shown here is derived from an EMBL/GenBank/DDBJ whole genome shotgun (WGS) entry which is preliminary data.</text>
</comment>
<evidence type="ECO:0000313" key="1">
    <source>
        <dbReference type="EMBL" id="KKN61922.1"/>
    </source>
</evidence>
<protein>
    <submittedName>
        <fullName evidence="1">Uncharacterized protein</fullName>
    </submittedName>
</protein>
<proteinExistence type="predicted"/>
<gene>
    <name evidence="1" type="ORF">LCGC14_0516910</name>
</gene>
<accession>A0A0F9SI16</accession>
<sequence>MVHTMPGWAKDQILSRVDIFLSFKDRLKVLLGAPLWIDVYNSTENPVGKVEGKSKAYVGKLIKLKKGMDTYSTGGSDVD</sequence>
<dbReference type="AlphaFoldDB" id="A0A0F9SI16"/>
<dbReference type="EMBL" id="LAZR01000640">
    <property type="protein sequence ID" value="KKN61922.1"/>
    <property type="molecule type" value="Genomic_DNA"/>
</dbReference>
<name>A0A0F9SI16_9ZZZZ</name>
<reference evidence="1" key="1">
    <citation type="journal article" date="2015" name="Nature">
        <title>Complex archaea that bridge the gap between prokaryotes and eukaryotes.</title>
        <authorList>
            <person name="Spang A."/>
            <person name="Saw J.H."/>
            <person name="Jorgensen S.L."/>
            <person name="Zaremba-Niedzwiedzka K."/>
            <person name="Martijn J."/>
            <person name="Lind A.E."/>
            <person name="van Eijk R."/>
            <person name="Schleper C."/>
            <person name="Guy L."/>
            <person name="Ettema T.J."/>
        </authorList>
    </citation>
    <scope>NUCLEOTIDE SEQUENCE</scope>
</reference>